<evidence type="ECO:0000313" key="3">
    <source>
        <dbReference type="Proteomes" id="UP000039865"/>
    </source>
</evidence>
<sequence length="792" mass="92671">MQLKQQNKEASKHLNFLNISQSGATTHDTKRLLGSQRGSQAKNRVINHQNTKSNVSQISKNADSNNNYYRLSYQNQQQSSLLGGLQSNLDLYNQQDFKKVISMIIEDDKMNKSNKIIRPKSCIKSRESMVSTQDSNNLKKYKSSRHQRVAQFKHQQHLVEQQYLSQEYNNQLNKIMNDNVYGVYDYQPQYQILQTNQNLTQDSKTQDQSKMNTNQNLSPSQSLHNLTLENNLNNQGERNNKQHMNSKFSFNNNADQLSHTILHDNYTNSKNTILNNSGKLYKNDLRIKDRLYNQRLLSEQDLPHKNKSPTLKARRILSQSIERNKKDFRNNVSGLSSGGRQSLQSESISRGYDHDRYYSDPEHSHFNSQELNKTLMKNTRKDHLFVVLWKLHKIAQTEINPGQTTAYKHFNNASEAKRFKKSLHQLTQLQRSMLYSSDEQEAIEKLKRFVILALNHSLPKYQVYLSDENLKEVGQRLMCLELQKLDPKYSLSQMVKKLLKNEDIFQDPEAAFREFQAHILKVQAKRQQMDEIEKHSIPQKNEQRIQQICKDQKFYDVSDVFWNGCNKQDKKRNPAKVVQKYLHLQEKQEEQCSTSNRLAQYIKSNKLITQPEVPQPHIVRQFPFASKVGQNINNKKHHPKMKQRLFGSMVSTLRNKVDQPNNGAYSSMGESANTTQQKLDPKVLIKTTQVTSEKNKINKKLNNLSVANIEQSSIIQRNKLFLEHVICNRKKDIEHSMRQKKLSEHQYKVSMLNQRRPPSSIYKLSPSKNIGKSFPEENNHMIFLKNERMIYF</sequence>
<name>A0A078ACE5_STYLE</name>
<dbReference type="AlphaFoldDB" id="A0A078ACE5"/>
<feature type="compositionally biased region" description="Polar residues" evidence="1">
    <location>
        <begin position="199"/>
        <end position="222"/>
    </location>
</feature>
<evidence type="ECO:0000256" key="1">
    <source>
        <dbReference type="SAM" id="MobiDB-lite"/>
    </source>
</evidence>
<feature type="region of interest" description="Disordered" evidence="1">
    <location>
        <begin position="35"/>
        <end position="58"/>
    </location>
</feature>
<feature type="compositionally biased region" description="Polar residues" evidence="1">
    <location>
        <begin position="36"/>
        <end position="58"/>
    </location>
</feature>
<accession>A0A078ACE5</accession>
<keyword evidence="3" id="KW-1185">Reference proteome</keyword>
<dbReference type="EMBL" id="CCKQ01007840">
    <property type="protein sequence ID" value="CDW79267.1"/>
    <property type="molecule type" value="Genomic_DNA"/>
</dbReference>
<reference evidence="2 3" key="1">
    <citation type="submission" date="2014-06" db="EMBL/GenBank/DDBJ databases">
        <authorList>
            <person name="Swart Estienne"/>
        </authorList>
    </citation>
    <scope>NUCLEOTIDE SEQUENCE [LARGE SCALE GENOMIC DNA]</scope>
    <source>
        <strain evidence="2 3">130c</strain>
    </source>
</reference>
<dbReference type="Proteomes" id="UP000039865">
    <property type="component" value="Unassembled WGS sequence"/>
</dbReference>
<feature type="region of interest" description="Disordered" evidence="1">
    <location>
        <begin position="323"/>
        <end position="366"/>
    </location>
</feature>
<feature type="compositionally biased region" description="Basic and acidic residues" evidence="1">
    <location>
        <begin position="351"/>
        <end position="365"/>
    </location>
</feature>
<dbReference type="InParanoid" id="A0A078ACE5"/>
<protein>
    <submittedName>
        <fullName evidence="2">Uncharacterized protein</fullName>
    </submittedName>
</protein>
<evidence type="ECO:0000313" key="2">
    <source>
        <dbReference type="EMBL" id="CDW79267.1"/>
    </source>
</evidence>
<feature type="compositionally biased region" description="Low complexity" evidence="1">
    <location>
        <begin position="333"/>
        <end position="347"/>
    </location>
</feature>
<organism evidence="2 3">
    <name type="scientific">Stylonychia lemnae</name>
    <name type="common">Ciliate</name>
    <dbReference type="NCBI Taxonomy" id="5949"/>
    <lineage>
        <taxon>Eukaryota</taxon>
        <taxon>Sar</taxon>
        <taxon>Alveolata</taxon>
        <taxon>Ciliophora</taxon>
        <taxon>Intramacronucleata</taxon>
        <taxon>Spirotrichea</taxon>
        <taxon>Stichotrichia</taxon>
        <taxon>Sporadotrichida</taxon>
        <taxon>Oxytrichidae</taxon>
        <taxon>Stylonychinae</taxon>
        <taxon>Stylonychia</taxon>
    </lineage>
</organism>
<proteinExistence type="predicted"/>
<gene>
    <name evidence="2" type="primary">Contig1791.g1936</name>
    <name evidence="2" type="ORF">STYLEM_8253</name>
</gene>
<feature type="region of interest" description="Disordered" evidence="1">
    <location>
        <begin position="199"/>
        <end position="223"/>
    </location>
</feature>
<dbReference type="OrthoDB" id="10653074at2759"/>